<name>A0A1X7AFD3_9GAMM</name>
<keyword evidence="3 5" id="KW-0597">Phosphoprotein</keyword>
<feature type="transmembrane region" description="Helical" evidence="6">
    <location>
        <begin position="361"/>
        <end position="380"/>
    </location>
</feature>
<feature type="chain" id="PRO_5012597918" description="histidine kinase" evidence="7">
    <location>
        <begin position="29"/>
        <end position="789"/>
    </location>
</feature>
<feature type="transmembrane region" description="Helical" evidence="6">
    <location>
        <begin position="209"/>
        <end position="230"/>
    </location>
</feature>
<dbReference type="InterPro" id="IPR005467">
    <property type="entry name" value="His_kinase_dom"/>
</dbReference>
<feature type="transmembrane region" description="Helical" evidence="6">
    <location>
        <begin position="179"/>
        <end position="202"/>
    </location>
</feature>
<evidence type="ECO:0000313" key="11">
    <source>
        <dbReference type="Proteomes" id="UP000196573"/>
    </source>
</evidence>
<dbReference type="Gene3D" id="3.40.50.2300">
    <property type="match status" value="1"/>
</dbReference>
<feature type="domain" description="Response regulatory" evidence="9">
    <location>
        <begin position="651"/>
        <end position="772"/>
    </location>
</feature>
<feature type="signal peptide" evidence="7">
    <location>
        <begin position="1"/>
        <end position="28"/>
    </location>
</feature>
<evidence type="ECO:0000256" key="6">
    <source>
        <dbReference type="SAM" id="Phobius"/>
    </source>
</evidence>
<dbReference type="Proteomes" id="UP000196573">
    <property type="component" value="Unassembled WGS sequence"/>
</dbReference>
<feature type="transmembrane region" description="Helical" evidence="6">
    <location>
        <begin position="304"/>
        <end position="324"/>
    </location>
</feature>
<keyword evidence="4" id="KW-0902">Two-component regulatory system</keyword>
<dbReference type="PROSITE" id="PS50109">
    <property type="entry name" value="HIS_KIN"/>
    <property type="match status" value="1"/>
</dbReference>
<keyword evidence="6" id="KW-1133">Transmembrane helix</keyword>
<dbReference type="Pfam" id="PF00512">
    <property type="entry name" value="HisKA"/>
    <property type="match status" value="1"/>
</dbReference>
<dbReference type="InterPro" id="IPR001789">
    <property type="entry name" value="Sig_transdc_resp-reg_receiver"/>
</dbReference>
<keyword evidence="11" id="KW-1185">Reference proteome</keyword>
<keyword evidence="10" id="KW-0808">Transferase</keyword>
<protein>
    <recommendedName>
        <fullName evidence="2">histidine kinase</fullName>
        <ecNumber evidence="2">2.7.13.3</ecNumber>
    </recommendedName>
</protein>
<dbReference type="AlphaFoldDB" id="A0A1X7AFD3"/>
<evidence type="ECO:0000256" key="2">
    <source>
        <dbReference type="ARBA" id="ARBA00012438"/>
    </source>
</evidence>
<evidence type="ECO:0000256" key="5">
    <source>
        <dbReference type="PROSITE-ProRule" id="PRU00169"/>
    </source>
</evidence>
<feature type="modified residue" description="4-aspartylphosphate" evidence="5">
    <location>
        <position position="705"/>
    </location>
</feature>
<accession>A0A1X7AFD3</accession>
<keyword evidence="6" id="KW-0472">Membrane</keyword>
<dbReference type="InterPro" id="IPR003661">
    <property type="entry name" value="HisK_dim/P_dom"/>
</dbReference>
<dbReference type="Pfam" id="PF07696">
    <property type="entry name" value="7TMR-DISMED2"/>
    <property type="match status" value="1"/>
</dbReference>
<dbReference type="InterPro" id="IPR036890">
    <property type="entry name" value="HATPase_C_sf"/>
</dbReference>
<dbReference type="SMART" id="SM00448">
    <property type="entry name" value="REC"/>
    <property type="match status" value="1"/>
</dbReference>
<dbReference type="Gene3D" id="3.30.565.10">
    <property type="entry name" value="Histidine kinase-like ATPase, C-terminal domain"/>
    <property type="match status" value="1"/>
</dbReference>
<dbReference type="CDD" id="cd17546">
    <property type="entry name" value="REC_hyHK_CKI1_RcsC-like"/>
    <property type="match status" value="1"/>
</dbReference>
<dbReference type="SUPFAM" id="SSF52172">
    <property type="entry name" value="CheY-like"/>
    <property type="match status" value="1"/>
</dbReference>
<comment type="catalytic activity">
    <reaction evidence="1">
        <text>ATP + protein L-histidine = ADP + protein N-phospho-L-histidine.</text>
        <dbReference type="EC" id="2.7.13.3"/>
    </reaction>
</comment>
<dbReference type="SUPFAM" id="SSF55874">
    <property type="entry name" value="ATPase domain of HSP90 chaperone/DNA topoisomerase II/histidine kinase"/>
    <property type="match status" value="1"/>
</dbReference>
<dbReference type="EC" id="2.7.13.3" evidence="2"/>
<proteinExistence type="predicted"/>
<evidence type="ECO:0000256" key="4">
    <source>
        <dbReference type="ARBA" id="ARBA00023012"/>
    </source>
</evidence>
<evidence type="ECO:0000256" key="1">
    <source>
        <dbReference type="ARBA" id="ARBA00000085"/>
    </source>
</evidence>
<dbReference type="InterPro" id="IPR036097">
    <property type="entry name" value="HisK_dim/P_sf"/>
</dbReference>
<evidence type="ECO:0000259" key="9">
    <source>
        <dbReference type="PROSITE" id="PS50110"/>
    </source>
</evidence>
<evidence type="ECO:0000256" key="3">
    <source>
        <dbReference type="ARBA" id="ARBA00022553"/>
    </source>
</evidence>
<feature type="domain" description="Histidine kinase" evidence="8">
    <location>
        <begin position="412"/>
        <end position="631"/>
    </location>
</feature>
<dbReference type="PROSITE" id="PS50110">
    <property type="entry name" value="RESPONSE_REGULATORY"/>
    <property type="match status" value="1"/>
</dbReference>
<dbReference type="PANTHER" id="PTHR45339:SF1">
    <property type="entry name" value="HYBRID SIGNAL TRANSDUCTION HISTIDINE KINASE J"/>
    <property type="match status" value="1"/>
</dbReference>
<sequence length="789" mass="87999">MCVNQNNKFISLIAVFFWLISASLSSQASLSIHSDDFSQSVTYFDILHEGDLSLAEVQSPQKQHLFAPWNILRQKLPRNSTIWLKFSVRNTQMHDTNMVLHILHNLSPPPEIFISPHDNIEGHHGSHIQSSLTYQKRALHFSLLAGEQRELYIKVQTNQAPRMSFMLENPSAAVSNSQLAMLGFGILAGISLFLIALSLYLYRVHRSQDFLILSALPIIYLFIELSWAGIPASIWQSFTTPRLDFSHGLVLLAYSAFISLFMNTMTVRGQHTQLRTSLMILIALNVTLAFAKMANIWVFSDLPFHILCIINVLILTLSCITRLYEGDSFAGRWIAVMTPLFILQITNDLTSLFILPLHPGFLGGLHLLASIFAITSLTFMRIPARQAAISTSAFSSPDEPEPAPPATFQLSSLGHELRTPMNGIMGMTELLLNTNPSHRQAEYLRTLQLSGHELLTLINQTVDASKILNDKITPTQDRIDSDELLHQCVERFNYRAYQLGLELALLSKIDPETDLLGDTSRINRTLNALMLHAINHMEQGSILLTANLHTSPANASAQIRSPLVVRFTITSTDGGVGSEAARKDLNRQDNSDSPLNILSMTRDIIQFLGGAIGTTETTDGSMYWFDLPVQKTEKHHSHASALDHIALADKRVLVVDDNDTCRTVLVQQLQKHGLHVDPARDATEAMALLRTEAMLGRPYDAIFLDHQMPGINGLQLAERLRQDSLFTNLITIMLTGLNLPKSEEAYAKGFITRILTKPASGKRIRETLQDALLEANKEKESQTEPLGSV</sequence>
<dbReference type="OrthoDB" id="9797243at2"/>
<keyword evidence="7" id="KW-0732">Signal</keyword>
<organism evidence="10 11">
    <name type="scientific">Parendozoicomonas haliclonae</name>
    <dbReference type="NCBI Taxonomy" id="1960125"/>
    <lineage>
        <taxon>Bacteria</taxon>
        <taxon>Pseudomonadati</taxon>
        <taxon>Pseudomonadota</taxon>
        <taxon>Gammaproteobacteria</taxon>
        <taxon>Oceanospirillales</taxon>
        <taxon>Endozoicomonadaceae</taxon>
        <taxon>Parendozoicomonas</taxon>
    </lineage>
</organism>
<keyword evidence="6" id="KW-0812">Transmembrane</keyword>
<dbReference type="InterPro" id="IPR011006">
    <property type="entry name" value="CheY-like_superfamily"/>
</dbReference>
<dbReference type="SUPFAM" id="SSF47384">
    <property type="entry name" value="Homodimeric domain of signal transducing histidine kinase"/>
    <property type="match status" value="1"/>
</dbReference>
<dbReference type="Gene3D" id="2.60.40.2380">
    <property type="match status" value="1"/>
</dbReference>
<dbReference type="SMART" id="SM00388">
    <property type="entry name" value="HisKA"/>
    <property type="match status" value="1"/>
</dbReference>
<dbReference type="EMBL" id="FWPT01000001">
    <property type="protein sequence ID" value="SMA36014.1"/>
    <property type="molecule type" value="Genomic_DNA"/>
</dbReference>
<feature type="transmembrane region" description="Helical" evidence="6">
    <location>
        <begin position="245"/>
        <end position="266"/>
    </location>
</feature>
<dbReference type="Gene3D" id="1.10.287.130">
    <property type="match status" value="1"/>
</dbReference>
<dbReference type="PANTHER" id="PTHR45339">
    <property type="entry name" value="HYBRID SIGNAL TRANSDUCTION HISTIDINE KINASE J"/>
    <property type="match status" value="1"/>
</dbReference>
<feature type="transmembrane region" description="Helical" evidence="6">
    <location>
        <begin position="278"/>
        <end position="298"/>
    </location>
</feature>
<dbReference type="InterPro" id="IPR011622">
    <property type="entry name" value="7TMR_DISM_rcpt_extracell_dom2"/>
</dbReference>
<dbReference type="GO" id="GO:0000155">
    <property type="term" value="F:phosphorelay sensor kinase activity"/>
    <property type="evidence" value="ECO:0007669"/>
    <property type="project" value="InterPro"/>
</dbReference>
<gene>
    <name evidence="10" type="primary">rpfC_1</name>
    <name evidence="10" type="ORF">EHSB41UT_00587</name>
</gene>
<evidence type="ECO:0000313" key="10">
    <source>
        <dbReference type="EMBL" id="SMA36014.1"/>
    </source>
</evidence>
<evidence type="ECO:0000259" key="8">
    <source>
        <dbReference type="PROSITE" id="PS50109"/>
    </source>
</evidence>
<dbReference type="CDD" id="cd00082">
    <property type="entry name" value="HisKA"/>
    <property type="match status" value="1"/>
</dbReference>
<evidence type="ECO:0000256" key="7">
    <source>
        <dbReference type="SAM" id="SignalP"/>
    </source>
</evidence>
<dbReference type="Pfam" id="PF00072">
    <property type="entry name" value="Response_reg"/>
    <property type="match status" value="1"/>
</dbReference>
<reference evidence="10 11" key="1">
    <citation type="submission" date="2017-03" db="EMBL/GenBank/DDBJ databases">
        <authorList>
            <person name="Afonso C.L."/>
            <person name="Miller P.J."/>
            <person name="Scott M.A."/>
            <person name="Spackman E."/>
            <person name="Goraichik I."/>
            <person name="Dimitrov K.M."/>
            <person name="Suarez D.L."/>
            <person name="Swayne D.E."/>
        </authorList>
    </citation>
    <scope>NUCLEOTIDE SEQUENCE [LARGE SCALE GENOMIC DNA]</scope>
    <source>
        <strain evidence="10">SB41UT1</strain>
    </source>
</reference>